<gene>
    <name evidence="2" type="ORF">Tsubulata_048471</name>
</gene>
<keyword evidence="3" id="KW-1185">Reference proteome</keyword>
<evidence type="ECO:0000313" key="2">
    <source>
        <dbReference type="EMBL" id="KAJ4845854.1"/>
    </source>
</evidence>
<feature type="signal peptide" evidence="1">
    <location>
        <begin position="1"/>
        <end position="18"/>
    </location>
</feature>
<evidence type="ECO:0000256" key="1">
    <source>
        <dbReference type="SAM" id="SignalP"/>
    </source>
</evidence>
<reference evidence="2" key="1">
    <citation type="submission" date="2022-02" db="EMBL/GenBank/DDBJ databases">
        <authorList>
            <person name="Henning P.M."/>
            <person name="McCubbin A.G."/>
            <person name="Shore J.S."/>
        </authorList>
    </citation>
    <scope>NUCLEOTIDE SEQUENCE</scope>
    <source>
        <strain evidence="2">F60SS</strain>
        <tissue evidence="2">Leaves</tissue>
    </source>
</reference>
<dbReference type="EMBL" id="JAKUCV010001554">
    <property type="protein sequence ID" value="KAJ4845854.1"/>
    <property type="molecule type" value="Genomic_DNA"/>
</dbReference>
<name>A0A9Q0G922_9ROSI</name>
<keyword evidence="1" id="KW-0732">Signal</keyword>
<protein>
    <submittedName>
        <fullName evidence="2">Uncharacterized protein</fullName>
    </submittedName>
</protein>
<feature type="chain" id="PRO_5040383461" evidence="1">
    <location>
        <begin position="19"/>
        <end position="55"/>
    </location>
</feature>
<proteinExistence type="predicted"/>
<reference evidence="2" key="2">
    <citation type="journal article" date="2023" name="Plants (Basel)">
        <title>Annotation of the Turnera subulata (Passifloraceae) Draft Genome Reveals the S-Locus Evolved after the Divergence of Turneroideae from Passifloroideae in a Stepwise Manner.</title>
        <authorList>
            <person name="Henning P.M."/>
            <person name="Roalson E.H."/>
            <person name="Mir W."/>
            <person name="McCubbin A.G."/>
            <person name="Shore J.S."/>
        </authorList>
    </citation>
    <scope>NUCLEOTIDE SEQUENCE</scope>
    <source>
        <strain evidence="2">F60SS</strain>
    </source>
</reference>
<dbReference type="AlphaFoldDB" id="A0A9Q0G922"/>
<evidence type="ECO:0000313" key="3">
    <source>
        <dbReference type="Proteomes" id="UP001141552"/>
    </source>
</evidence>
<dbReference type="OrthoDB" id="10456884at2759"/>
<comment type="caution">
    <text evidence="2">The sequence shown here is derived from an EMBL/GenBank/DDBJ whole genome shotgun (WGS) entry which is preliminary data.</text>
</comment>
<sequence>MTTHLLIMYSLALCSLRALPSPLLDSLLFEPPMLALLIFIFNETWANFSSSGGGN</sequence>
<organism evidence="2 3">
    <name type="scientific">Turnera subulata</name>
    <dbReference type="NCBI Taxonomy" id="218843"/>
    <lineage>
        <taxon>Eukaryota</taxon>
        <taxon>Viridiplantae</taxon>
        <taxon>Streptophyta</taxon>
        <taxon>Embryophyta</taxon>
        <taxon>Tracheophyta</taxon>
        <taxon>Spermatophyta</taxon>
        <taxon>Magnoliopsida</taxon>
        <taxon>eudicotyledons</taxon>
        <taxon>Gunneridae</taxon>
        <taxon>Pentapetalae</taxon>
        <taxon>rosids</taxon>
        <taxon>fabids</taxon>
        <taxon>Malpighiales</taxon>
        <taxon>Passifloraceae</taxon>
        <taxon>Turnera</taxon>
    </lineage>
</organism>
<accession>A0A9Q0G922</accession>
<dbReference type="Proteomes" id="UP001141552">
    <property type="component" value="Unassembled WGS sequence"/>
</dbReference>